<evidence type="ECO:0000259" key="3">
    <source>
        <dbReference type="Pfam" id="PF00561"/>
    </source>
</evidence>
<dbReference type="InterPro" id="IPR050266">
    <property type="entry name" value="AB_hydrolase_sf"/>
</dbReference>
<reference evidence="4 5" key="1">
    <citation type="submission" date="2020-11" db="EMBL/GenBank/DDBJ databases">
        <authorList>
            <person name="Wallbank WR R."/>
            <person name="Pardo Diaz C."/>
            <person name="Kozak K."/>
            <person name="Martin S."/>
            <person name="Jiggins C."/>
            <person name="Moest M."/>
            <person name="Warren A I."/>
            <person name="Generalovic N T."/>
            <person name="Byers J.R.P. K."/>
            <person name="Montejo-Kovacevich G."/>
            <person name="Yen C E."/>
        </authorList>
    </citation>
    <scope>NUCLEOTIDE SEQUENCE [LARGE SCALE GENOMIC DNA]</scope>
</reference>
<evidence type="ECO:0000313" key="5">
    <source>
        <dbReference type="Proteomes" id="UP000594454"/>
    </source>
</evidence>
<name>A0A7R8UK96_HERIL</name>
<evidence type="ECO:0000256" key="2">
    <source>
        <dbReference type="ARBA" id="ARBA00022801"/>
    </source>
</evidence>
<dbReference type="AlphaFoldDB" id="A0A7R8UK96"/>
<dbReference type="PANTHER" id="PTHR43798">
    <property type="entry name" value="MONOACYLGLYCEROL LIPASE"/>
    <property type="match status" value="1"/>
</dbReference>
<comment type="similarity">
    <text evidence="1">Belongs to the AB hydrolase superfamily.</text>
</comment>
<accession>A0A7R8UK96</accession>
<protein>
    <recommendedName>
        <fullName evidence="3">AB hydrolase-1 domain-containing protein</fullName>
    </recommendedName>
</protein>
<dbReference type="Pfam" id="PF00561">
    <property type="entry name" value="Abhydrolase_1"/>
    <property type="match status" value="1"/>
</dbReference>
<evidence type="ECO:0000313" key="4">
    <source>
        <dbReference type="EMBL" id="CAD7082412.1"/>
    </source>
</evidence>
<sequence length="313" mass="36288">MRNDNIECAEEVQIPVPWGHVSGKWWGPKDVRPILGLHGWQDNAGTFDTLAPLLPKHVGLLSIDLPGHGFSSRLPDGMFYSAIDNIHVIRTIMKEYNWEKVSIMAHSMSSIIGFIFAGLFPDKIDMLIGLDALKPHIRPVSSIPKTLAKRFENFLIADERNRSKEEPPSYLYEECIEKLHIGTFKSVDRDKCLHLLDRNIQKSSKYPDKYFFTRDSRMKCYNYGTFFQDLCLDVAKRITTPYCFIKANSSSYYEDEKYFHETVEVLKQNPHFYLHRVDGTHHVHLNEPEKVSGIINDFINKYRKPEGLHQAKL</sequence>
<proteinExistence type="inferred from homology"/>
<dbReference type="InterPro" id="IPR000073">
    <property type="entry name" value="AB_hydrolase_1"/>
</dbReference>
<dbReference type="SUPFAM" id="SSF53474">
    <property type="entry name" value="alpha/beta-Hydrolases"/>
    <property type="match status" value="1"/>
</dbReference>
<keyword evidence="2" id="KW-0378">Hydrolase</keyword>
<organism evidence="4 5">
    <name type="scientific">Hermetia illucens</name>
    <name type="common">Black soldier fly</name>
    <dbReference type="NCBI Taxonomy" id="343691"/>
    <lineage>
        <taxon>Eukaryota</taxon>
        <taxon>Metazoa</taxon>
        <taxon>Ecdysozoa</taxon>
        <taxon>Arthropoda</taxon>
        <taxon>Hexapoda</taxon>
        <taxon>Insecta</taxon>
        <taxon>Pterygota</taxon>
        <taxon>Neoptera</taxon>
        <taxon>Endopterygota</taxon>
        <taxon>Diptera</taxon>
        <taxon>Brachycera</taxon>
        <taxon>Stratiomyomorpha</taxon>
        <taxon>Stratiomyidae</taxon>
        <taxon>Hermetiinae</taxon>
        <taxon>Hermetia</taxon>
    </lineage>
</organism>
<dbReference type="OrthoDB" id="190201at2759"/>
<dbReference type="Gene3D" id="3.40.50.1820">
    <property type="entry name" value="alpha/beta hydrolase"/>
    <property type="match status" value="1"/>
</dbReference>
<dbReference type="InParanoid" id="A0A7R8UK96"/>
<dbReference type="Proteomes" id="UP000594454">
    <property type="component" value="Chromosome 2"/>
</dbReference>
<dbReference type="PANTHER" id="PTHR43798:SF14">
    <property type="entry name" value="SERINE HYDROLASE-LIKE PROTEIN DDB_G0286239"/>
    <property type="match status" value="1"/>
</dbReference>
<gene>
    <name evidence="4" type="ORF">HERILL_LOCUS5447</name>
</gene>
<dbReference type="GO" id="GO:0016020">
    <property type="term" value="C:membrane"/>
    <property type="evidence" value="ECO:0007669"/>
    <property type="project" value="TreeGrafter"/>
</dbReference>
<evidence type="ECO:0000256" key="1">
    <source>
        <dbReference type="ARBA" id="ARBA00008645"/>
    </source>
</evidence>
<dbReference type="GO" id="GO:0016787">
    <property type="term" value="F:hydrolase activity"/>
    <property type="evidence" value="ECO:0007669"/>
    <property type="project" value="UniProtKB-KW"/>
</dbReference>
<keyword evidence="5" id="KW-1185">Reference proteome</keyword>
<dbReference type="InterPro" id="IPR029058">
    <property type="entry name" value="AB_hydrolase_fold"/>
</dbReference>
<feature type="domain" description="AB hydrolase-1" evidence="3">
    <location>
        <begin position="33"/>
        <end position="164"/>
    </location>
</feature>
<dbReference type="EMBL" id="LR899010">
    <property type="protein sequence ID" value="CAD7082412.1"/>
    <property type="molecule type" value="Genomic_DNA"/>
</dbReference>